<sequence length="96" mass="10937">MVKGKIADEDINAFEEAYDSIKEEPAPEGLVASYLLKDMIDPNIYKVETVWANPETLKKIMGEGSASADIKLFEKFDTDPTVEIYEVRNNFPQYEE</sequence>
<dbReference type="KEGG" id="mel:Metbo_0997"/>
<name>F0TCG7_METLA</name>
<protein>
    <recommendedName>
        <fullName evidence="3">ABM domain-containing protein</fullName>
    </recommendedName>
</protein>
<dbReference type="AlphaFoldDB" id="F0TCG7"/>
<dbReference type="HOGENOM" id="CLU_2353233_0_0_2"/>
<proteinExistence type="predicted"/>
<dbReference type="EMBL" id="CP002551">
    <property type="protein sequence ID" value="ADZ09244.1"/>
    <property type="molecule type" value="Genomic_DNA"/>
</dbReference>
<dbReference type="SUPFAM" id="SSF54909">
    <property type="entry name" value="Dimeric alpha+beta barrel"/>
    <property type="match status" value="1"/>
</dbReference>
<dbReference type="eggNOG" id="arCOG11924">
    <property type="taxonomic scope" value="Archaea"/>
</dbReference>
<accession>F0TCG7</accession>
<evidence type="ECO:0000313" key="1">
    <source>
        <dbReference type="EMBL" id="ADZ09244.1"/>
    </source>
</evidence>
<dbReference type="Proteomes" id="UP000007490">
    <property type="component" value="Chromosome"/>
</dbReference>
<reference evidence="1 2" key="2">
    <citation type="journal article" date="2014" name="Int. J. Syst. Evol. Microbiol.">
        <title>Methanobacterium paludis sp. nov. and a novel strain of Methanobacterium lacus isolated from northern peatlands.</title>
        <authorList>
            <person name="Cadillo-Quiroz H."/>
            <person name="Brauer S.L."/>
            <person name="Goodson N."/>
            <person name="Yavitt J.B."/>
            <person name="Zinder S.H."/>
        </authorList>
    </citation>
    <scope>NUCLEOTIDE SEQUENCE [LARGE SCALE GENOMIC DNA]</scope>
    <source>
        <strain evidence="1 2">AL-21</strain>
    </source>
</reference>
<keyword evidence="2" id="KW-1185">Reference proteome</keyword>
<organism evidence="1 2">
    <name type="scientific">Methanobacterium lacus (strain AL-21)</name>
    <dbReference type="NCBI Taxonomy" id="877455"/>
    <lineage>
        <taxon>Archaea</taxon>
        <taxon>Methanobacteriati</taxon>
        <taxon>Methanobacteriota</taxon>
        <taxon>Methanomada group</taxon>
        <taxon>Methanobacteria</taxon>
        <taxon>Methanobacteriales</taxon>
        <taxon>Methanobacteriaceae</taxon>
        <taxon>Methanobacterium</taxon>
    </lineage>
</organism>
<dbReference type="STRING" id="877455.Metbo_0997"/>
<evidence type="ECO:0008006" key="3">
    <source>
        <dbReference type="Google" id="ProtNLM"/>
    </source>
</evidence>
<gene>
    <name evidence="1" type="ordered locus">Metbo_0997</name>
</gene>
<dbReference type="InterPro" id="IPR011008">
    <property type="entry name" value="Dimeric_a/b-barrel"/>
</dbReference>
<reference evidence="2" key="1">
    <citation type="submission" date="2011-02" db="EMBL/GenBank/DDBJ databases">
        <title>Complete sequence of Methanobacterium sp. AL-21.</title>
        <authorList>
            <consortium name="US DOE Joint Genome Institute"/>
            <person name="Lucas S."/>
            <person name="Copeland A."/>
            <person name="Lapidus A."/>
            <person name="Cheng J.-F."/>
            <person name="Goodwin L."/>
            <person name="Pitluck S."/>
            <person name="Chertkov O."/>
            <person name="Detter J.C."/>
            <person name="Han C."/>
            <person name="Tapia R."/>
            <person name="Land M."/>
            <person name="Hauser L."/>
            <person name="Kyrpides N."/>
            <person name="Ivanova N."/>
            <person name="Mikhailova N."/>
            <person name="Pagani I."/>
            <person name="Cadillo-Quiroz H."/>
            <person name="Imachi H."/>
            <person name="Zinder S."/>
            <person name="Liu W."/>
            <person name="Woyke T."/>
        </authorList>
    </citation>
    <scope>NUCLEOTIDE SEQUENCE [LARGE SCALE GENOMIC DNA]</scope>
    <source>
        <strain evidence="2">AL-21</strain>
    </source>
</reference>
<evidence type="ECO:0000313" key="2">
    <source>
        <dbReference type="Proteomes" id="UP000007490"/>
    </source>
</evidence>